<feature type="region of interest" description="Disordered" evidence="1">
    <location>
        <begin position="32"/>
        <end position="121"/>
    </location>
</feature>
<proteinExistence type="predicted"/>
<feature type="compositionally biased region" description="Low complexity" evidence="1">
    <location>
        <begin position="48"/>
        <end position="65"/>
    </location>
</feature>
<dbReference type="AlphaFoldDB" id="I0IHI7"/>
<keyword evidence="3" id="KW-1185">Reference proteome</keyword>
<reference evidence="2 3" key="1">
    <citation type="submission" date="2012-02" db="EMBL/GenBank/DDBJ databases">
        <title>Complete genome sequence of Phycisphaera mikurensis NBRC 102666.</title>
        <authorList>
            <person name="Ankai A."/>
            <person name="Hosoyama A."/>
            <person name="Terui Y."/>
            <person name="Sekine M."/>
            <person name="Fukai R."/>
            <person name="Kato Y."/>
            <person name="Nakamura S."/>
            <person name="Yamada-Narita S."/>
            <person name="Kawakoshi A."/>
            <person name="Fukunaga Y."/>
            <person name="Yamazaki S."/>
            <person name="Fujita N."/>
        </authorList>
    </citation>
    <scope>NUCLEOTIDE SEQUENCE [LARGE SCALE GENOMIC DNA]</scope>
    <source>
        <strain evidence="3">NBRC 102666 / KCTC 22515 / FYK2301M01</strain>
    </source>
</reference>
<evidence type="ECO:0000313" key="3">
    <source>
        <dbReference type="Proteomes" id="UP000007881"/>
    </source>
</evidence>
<dbReference type="KEGG" id="phm:PSMK_25660"/>
<protein>
    <submittedName>
        <fullName evidence="2">Uncharacterized protein</fullName>
    </submittedName>
</protein>
<evidence type="ECO:0000256" key="1">
    <source>
        <dbReference type="SAM" id="MobiDB-lite"/>
    </source>
</evidence>
<gene>
    <name evidence="2" type="ordered locus">PSMK_25660</name>
</gene>
<dbReference type="HOGENOM" id="CLU_2035840_0_0_0"/>
<sequence length="121" mass="12569">MRQQAAAGPSLGRERWGSTAACKRLTPFEAGAVAGGRAGDDVPREAQDPGAGQRGQPPQPRGNARLFSGAAQRDDTASSLCPPRPPRFRLPPDDRASPQPSGATVGGRGRHHAPLAMVSVK</sequence>
<organism evidence="2 3">
    <name type="scientific">Phycisphaera mikurensis (strain NBRC 102666 / KCTC 22515 / FYK2301M01)</name>
    <dbReference type="NCBI Taxonomy" id="1142394"/>
    <lineage>
        <taxon>Bacteria</taxon>
        <taxon>Pseudomonadati</taxon>
        <taxon>Planctomycetota</taxon>
        <taxon>Phycisphaerae</taxon>
        <taxon>Phycisphaerales</taxon>
        <taxon>Phycisphaeraceae</taxon>
        <taxon>Phycisphaera</taxon>
    </lineage>
</organism>
<feature type="compositionally biased region" description="Basic and acidic residues" evidence="1">
    <location>
        <begin position="38"/>
        <end position="47"/>
    </location>
</feature>
<name>I0IHI7_PHYMF</name>
<dbReference type="STRING" id="1142394.PSMK_25660"/>
<dbReference type="Proteomes" id="UP000007881">
    <property type="component" value="Chromosome"/>
</dbReference>
<dbReference type="EMBL" id="AP012338">
    <property type="protein sequence ID" value="BAM04725.1"/>
    <property type="molecule type" value="Genomic_DNA"/>
</dbReference>
<accession>I0IHI7</accession>
<evidence type="ECO:0000313" key="2">
    <source>
        <dbReference type="EMBL" id="BAM04725.1"/>
    </source>
</evidence>